<reference evidence="3 4" key="1">
    <citation type="journal article" date="2024" name="Chem. Sci.">
        <title>Discovery of megapolipeptins by genome mining of a Burkholderiales bacteria collection.</title>
        <authorList>
            <person name="Paulo B.S."/>
            <person name="Recchia M.J.J."/>
            <person name="Lee S."/>
            <person name="Fergusson C.H."/>
            <person name="Romanowski S.B."/>
            <person name="Hernandez A."/>
            <person name="Krull N."/>
            <person name="Liu D.Y."/>
            <person name="Cavanagh H."/>
            <person name="Bos A."/>
            <person name="Gray C.A."/>
            <person name="Murphy B.T."/>
            <person name="Linington R.G."/>
            <person name="Eustaquio A.S."/>
        </authorList>
    </citation>
    <scope>NUCLEOTIDE SEQUENCE [LARGE SCALE GENOMIC DNA]</scope>
    <source>
        <strain evidence="3 4">RL21-008-BIB-B</strain>
    </source>
</reference>
<evidence type="ECO:0000313" key="4">
    <source>
        <dbReference type="Proteomes" id="UP001629214"/>
    </source>
</evidence>
<accession>A0ABW8Z5W9</accession>
<dbReference type="Proteomes" id="UP001629214">
    <property type="component" value="Unassembled WGS sequence"/>
</dbReference>
<feature type="region of interest" description="Disordered" evidence="1">
    <location>
        <begin position="1"/>
        <end position="23"/>
    </location>
</feature>
<evidence type="ECO:0000256" key="2">
    <source>
        <dbReference type="SAM" id="Phobius"/>
    </source>
</evidence>
<comment type="caution">
    <text evidence="3">The sequence shown here is derived from an EMBL/GenBank/DDBJ whole genome shotgun (WGS) entry which is preliminary data.</text>
</comment>
<evidence type="ECO:0000313" key="3">
    <source>
        <dbReference type="EMBL" id="MFL9877741.1"/>
    </source>
</evidence>
<protein>
    <submittedName>
        <fullName evidence="3">Uncharacterized protein</fullName>
    </submittedName>
</protein>
<name>A0ABW8Z5W9_9BURK</name>
<keyword evidence="2" id="KW-0812">Transmembrane</keyword>
<proteinExistence type="predicted"/>
<keyword evidence="2" id="KW-0472">Membrane</keyword>
<dbReference type="EMBL" id="JAQQFR010000003">
    <property type="protein sequence ID" value="MFL9877741.1"/>
    <property type="molecule type" value="Genomic_DNA"/>
</dbReference>
<organism evidence="3 4">
    <name type="scientific">Herbaspirillum rhizosphaerae</name>
    <dbReference type="NCBI Taxonomy" id="346179"/>
    <lineage>
        <taxon>Bacteria</taxon>
        <taxon>Pseudomonadati</taxon>
        <taxon>Pseudomonadota</taxon>
        <taxon>Betaproteobacteria</taxon>
        <taxon>Burkholderiales</taxon>
        <taxon>Oxalobacteraceae</taxon>
        <taxon>Herbaspirillum</taxon>
    </lineage>
</organism>
<gene>
    <name evidence="3" type="ORF">PQR63_05095</name>
</gene>
<dbReference type="RefSeq" id="WP_408166792.1">
    <property type="nucleotide sequence ID" value="NZ_JAQQFR010000003.1"/>
</dbReference>
<keyword evidence="2" id="KW-1133">Transmembrane helix</keyword>
<feature type="transmembrane region" description="Helical" evidence="2">
    <location>
        <begin position="27"/>
        <end position="47"/>
    </location>
</feature>
<sequence>MTISDPGKSPMNHPDEQPSGTDGSPKFGRLLIVLILAVLVIVAITFGSEAMYS</sequence>
<keyword evidence="4" id="KW-1185">Reference proteome</keyword>
<evidence type="ECO:0000256" key="1">
    <source>
        <dbReference type="SAM" id="MobiDB-lite"/>
    </source>
</evidence>